<dbReference type="FunFam" id="2.60.40.10:FF:000032">
    <property type="entry name" value="palladin isoform X1"/>
    <property type="match status" value="1"/>
</dbReference>
<organism evidence="6 7">
    <name type="scientific">Hucho hucho</name>
    <name type="common">huchen</name>
    <dbReference type="NCBI Taxonomy" id="62062"/>
    <lineage>
        <taxon>Eukaryota</taxon>
        <taxon>Metazoa</taxon>
        <taxon>Chordata</taxon>
        <taxon>Craniata</taxon>
        <taxon>Vertebrata</taxon>
        <taxon>Euteleostomi</taxon>
        <taxon>Actinopterygii</taxon>
        <taxon>Neopterygii</taxon>
        <taxon>Teleostei</taxon>
        <taxon>Protacanthopterygii</taxon>
        <taxon>Salmoniformes</taxon>
        <taxon>Salmonidae</taxon>
        <taxon>Salmoninae</taxon>
        <taxon>Hucho</taxon>
    </lineage>
</organism>
<protein>
    <recommendedName>
        <fullName evidence="5">Ig-like domain-containing protein</fullName>
    </recommendedName>
</protein>
<dbReference type="SMART" id="SM00408">
    <property type="entry name" value="IGc2"/>
    <property type="match status" value="3"/>
</dbReference>
<dbReference type="InterPro" id="IPR003599">
    <property type="entry name" value="Ig_sub"/>
</dbReference>
<dbReference type="InterPro" id="IPR036179">
    <property type="entry name" value="Ig-like_dom_sf"/>
</dbReference>
<evidence type="ECO:0000256" key="4">
    <source>
        <dbReference type="ARBA" id="ARBA00023319"/>
    </source>
</evidence>
<dbReference type="Ensembl" id="ENSHHUT00000042025.1">
    <property type="protein sequence ID" value="ENSHHUP00000040460.1"/>
    <property type="gene ID" value="ENSHHUG00000025028.1"/>
</dbReference>
<keyword evidence="1" id="KW-0732">Signal</keyword>
<dbReference type="PANTHER" id="PTHR12231:SF253">
    <property type="entry name" value="DPR-INTERACTING PROTEIN ETA, ISOFORM B-RELATED"/>
    <property type="match status" value="1"/>
</dbReference>
<name>A0A4W5MSU6_9TELE</name>
<evidence type="ECO:0000256" key="3">
    <source>
        <dbReference type="ARBA" id="ARBA00023157"/>
    </source>
</evidence>
<dbReference type="Gene3D" id="2.60.40.10">
    <property type="entry name" value="Immunoglobulins"/>
    <property type="match status" value="3"/>
</dbReference>
<dbReference type="AlphaFoldDB" id="A0A4W5MSU6"/>
<keyword evidence="3" id="KW-1015">Disulfide bond</keyword>
<proteinExistence type="predicted"/>
<feature type="domain" description="Ig-like" evidence="5">
    <location>
        <begin position="105"/>
        <end position="197"/>
    </location>
</feature>
<dbReference type="FunFam" id="2.60.40.10:FF:000022">
    <property type="entry name" value="Cardiac titin"/>
    <property type="match status" value="2"/>
</dbReference>
<evidence type="ECO:0000256" key="2">
    <source>
        <dbReference type="ARBA" id="ARBA00022737"/>
    </source>
</evidence>
<keyword evidence="7" id="KW-1185">Reference proteome</keyword>
<dbReference type="SUPFAM" id="SSF48726">
    <property type="entry name" value="Immunoglobulin"/>
    <property type="match status" value="3"/>
</dbReference>
<evidence type="ECO:0000313" key="6">
    <source>
        <dbReference type="Ensembl" id="ENSHHUP00000040460.1"/>
    </source>
</evidence>
<dbReference type="SMART" id="SM00409">
    <property type="entry name" value="IG"/>
    <property type="match status" value="3"/>
</dbReference>
<dbReference type="InterPro" id="IPR051170">
    <property type="entry name" value="Neural/epithelial_adhesion"/>
</dbReference>
<evidence type="ECO:0000313" key="7">
    <source>
        <dbReference type="Proteomes" id="UP000314982"/>
    </source>
</evidence>
<reference evidence="6" key="2">
    <citation type="submission" date="2025-08" db="UniProtKB">
        <authorList>
            <consortium name="Ensembl"/>
        </authorList>
    </citation>
    <scope>IDENTIFICATION</scope>
</reference>
<reference evidence="6" key="3">
    <citation type="submission" date="2025-09" db="UniProtKB">
        <authorList>
            <consortium name="Ensembl"/>
        </authorList>
    </citation>
    <scope>IDENTIFICATION</scope>
</reference>
<dbReference type="Pfam" id="PF07679">
    <property type="entry name" value="I-set"/>
    <property type="match status" value="3"/>
</dbReference>
<dbReference type="InterPro" id="IPR003598">
    <property type="entry name" value="Ig_sub2"/>
</dbReference>
<dbReference type="PROSITE" id="PS50835">
    <property type="entry name" value="IG_LIKE"/>
    <property type="match status" value="3"/>
</dbReference>
<sequence>MKSFCIEQVTVHKVKSTLAARIITKPQSVTVNEGETARFTCDIDGEPAPSVTWMHEGQVIVSSHHRMVSTTQYKSTFEISSVQSSDEGSYTLCSQRTQPCTTARPRMTLGLPPKIENISSLVGSEISMQCTLKGSLPMTVSWIKEDHEVKEDEHIKISNETRSAVLTLRNTQMKHGGKYICQAQNEAGSQKCLATLTVKEPANITEKAKSISVTTGDPATLECRFSGSKVLKAMWLKDGRELTSGQRYKVQSRDKSSVLKILSTEKSDSGEYTFEVSNDVGSSTCEASIIVLGLLISGSFLFESILNVCIPRRLTVYSPYTIYFHGRSND</sequence>
<dbReference type="STRING" id="62062.ENSHHUP00000040460"/>
<dbReference type="PANTHER" id="PTHR12231">
    <property type="entry name" value="CTX-RELATED TYPE I TRANSMEMBRANE PROTEIN"/>
    <property type="match status" value="1"/>
</dbReference>
<dbReference type="InterPro" id="IPR013783">
    <property type="entry name" value="Ig-like_fold"/>
</dbReference>
<dbReference type="InterPro" id="IPR013098">
    <property type="entry name" value="Ig_I-set"/>
</dbReference>
<dbReference type="GeneTree" id="ENSGT01110000267173"/>
<evidence type="ECO:0000259" key="5">
    <source>
        <dbReference type="PROSITE" id="PS50835"/>
    </source>
</evidence>
<keyword evidence="2" id="KW-0677">Repeat</keyword>
<keyword evidence="4" id="KW-0393">Immunoglobulin domain</keyword>
<dbReference type="InterPro" id="IPR007110">
    <property type="entry name" value="Ig-like_dom"/>
</dbReference>
<evidence type="ECO:0000256" key="1">
    <source>
        <dbReference type="ARBA" id="ARBA00022729"/>
    </source>
</evidence>
<accession>A0A4W5MSU6</accession>
<dbReference type="Proteomes" id="UP000314982">
    <property type="component" value="Unassembled WGS sequence"/>
</dbReference>
<reference evidence="7" key="1">
    <citation type="submission" date="2018-06" db="EMBL/GenBank/DDBJ databases">
        <title>Genome assembly of Danube salmon.</title>
        <authorList>
            <person name="Macqueen D.J."/>
            <person name="Gundappa M.K."/>
        </authorList>
    </citation>
    <scope>NUCLEOTIDE SEQUENCE [LARGE SCALE GENOMIC DNA]</scope>
</reference>
<feature type="domain" description="Ig-like" evidence="5">
    <location>
        <begin position="201"/>
        <end position="290"/>
    </location>
</feature>
<feature type="domain" description="Ig-like" evidence="5">
    <location>
        <begin position="20"/>
        <end position="91"/>
    </location>
</feature>